<proteinExistence type="predicted"/>
<sequence length="101" mass="11601">MSGFLSYLIKFLGLPERFLGKPDLLHGLPERFIGKPDLLHGLPERFIGKLERFPGLPDLFLVQLNLFSDLPEQFPCPFKPENSPLLSTDIKIYLSMHKNLH</sequence>
<reference evidence="1 2" key="1">
    <citation type="submission" date="2018-03" db="EMBL/GenBank/DDBJ databases">
        <title>Aerobic endospore-forming bacteria genome sequencing and assembly.</title>
        <authorList>
            <person name="Cavalcante D.A."/>
            <person name="Driks A."/>
            <person name="Putonti C."/>
            <person name="De-Souza M.T."/>
        </authorList>
    </citation>
    <scope>NUCLEOTIDE SEQUENCE [LARGE SCALE GENOMIC DNA]</scope>
    <source>
        <strain evidence="1 2">SDF0037</strain>
    </source>
</reference>
<accession>A0A544UFB4</accession>
<dbReference type="AlphaFoldDB" id="A0A544UFB4"/>
<evidence type="ECO:0000313" key="1">
    <source>
        <dbReference type="EMBL" id="TQR31236.1"/>
    </source>
</evidence>
<name>A0A544UFB4_LYSSH</name>
<evidence type="ECO:0000313" key="2">
    <source>
        <dbReference type="Proteomes" id="UP000317944"/>
    </source>
</evidence>
<protein>
    <submittedName>
        <fullName evidence="1">Uncharacterized protein</fullName>
    </submittedName>
</protein>
<organism evidence="1 2">
    <name type="scientific">Lysinibacillus sphaericus</name>
    <name type="common">Bacillus sphaericus</name>
    <dbReference type="NCBI Taxonomy" id="1421"/>
    <lineage>
        <taxon>Bacteria</taxon>
        <taxon>Bacillati</taxon>
        <taxon>Bacillota</taxon>
        <taxon>Bacilli</taxon>
        <taxon>Bacillales</taxon>
        <taxon>Bacillaceae</taxon>
        <taxon>Lysinibacillus</taxon>
    </lineage>
</organism>
<dbReference type="OrthoDB" id="9955765at2"/>
<comment type="caution">
    <text evidence="1">The sequence shown here is derived from an EMBL/GenBank/DDBJ whole genome shotgun (WGS) entry which is preliminary data.</text>
</comment>
<dbReference type="EMBL" id="SADV01000011">
    <property type="protein sequence ID" value="TQR31236.1"/>
    <property type="molecule type" value="Genomic_DNA"/>
</dbReference>
<gene>
    <name evidence="1" type="ORF">C7Y47_14740</name>
</gene>
<dbReference type="RefSeq" id="WP_142509464.1">
    <property type="nucleotide sequence ID" value="NZ_SADV01000011.1"/>
</dbReference>
<dbReference type="Proteomes" id="UP000317944">
    <property type="component" value="Unassembled WGS sequence"/>
</dbReference>